<keyword evidence="4 5" id="KW-0472">Membrane</keyword>
<evidence type="ECO:0000256" key="2">
    <source>
        <dbReference type="ARBA" id="ARBA00022692"/>
    </source>
</evidence>
<feature type="region of interest" description="Disordered" evidence="6">
    <location>
        <begin position="1"/>
        <end position="20"/>
    </location>
</feature>
<gene>
    <name evidence="9" type="ORF">LSH36_881g02022</name>
</gene>
<feature type="domain" description="MARVEL" evidence="8">
    <location>
        <begin position="112"/>
        <end position="293"/>
    </location>
</feature>
<feature type="transmembrane region" description="Helical" evidence="7">
    <location>
        <begin position="266"/>
        <end position="283"/>
    </location>
</feature>
<dbReference type="PANTHER" id="PTHR22776:SF49">
    <property type="entry name" value="MARVEL DOMAIN-CONTAINING PROTEIN"/>
    <property type="match status" value="1"/>
</dbReference>
<accession>A0AAD9MTB2</accession>
<dbReference type="GO" id="GO:0016020">
    <property type="term" value="C:membrane"/>
    <property type="evidence" value="ECO:0007669"/>
    <property type="project" value="UniProtKB-SubCell"/>
</dbReference>
<feature type="transmembrane region" description="Helical" evidence="7">
    <location>
        <begin position="205"/>
        <end position="228"/>
    </location>
</feature>
<dbReference type="InterPro" id="IPR050578">
    <property type="entry name" value="MARVEL-CKLF_proteins"/>
</dbReference>
<evidence type="ECO:0000256" key="6">
    <source>
        <dbReference type="SAM" id="MobiDB-lite"/>
    </source>
</evidence>
<dbReference type="PANTHER" id="PTHR22776">
    <property type="entry name" value="MARVEL-CONTAINING POTENTIAL LIPID RAFT-ASSOCIATED PROTEIN"/>
    <property type="match status" value="1"/>
</dbReference>
<keyword evidence="2 5" id="KW-0812">Transmembrane</keyword>
<feature type="transmembrane region" description="Helical" evidence="7">
    <location>
        <begin position="124"/>
        <end position="141"/>
    </location>
</feature>
<feature type="transmembrane region" description="Helical" evidence="7">
    <location>
        <begin position="98"/>
        <end position="117"/>
    </location>
</feature>
<comment type="caution">
    <text evidence="9">The sequence shown here is derived from an EMBL/GenBank/DDBJ whole genome shotgun (WGS) entry which is preliminary data.</text>
</comment>
<dbReference type="PROSITE" id="PS51225">
    <property type="entry name" value="MARVEL"/>
    <property type="match status" value="1"/>
</dbReference>
<comment type="subcellular location">
    <subcellularLocation>
        <location evidence="1">Membrane</location>
        <topology evidence="1">Multi-pass membrane protein</topology>
    </subcellularLocation>
</comment>
<feature type="transmembrane region" description="Helical" evidence="7">
    <location>
        <begin position="72"/>
        <end position="92"/>
    </location>
</feature>
<evidence type="ECO:0000256" key="4">
    <source>
        <dbReference type="ARBA" id="ARBA00023136"/>
    </source>
</evidence>
<evidence type="ECO:0000256" key="7">
    <source>
        <dbReference type="SAM" id="Phobius"/>
    </source>
</evidence>
<feature type="transmembrane region" description="Helical" evidence="7">
    <location>
        <begin position="176"/>
        <end position="193"/>
    </location>
</feature>
<feature type="transmembrane region" description="Helical" evidence="7">
    <location>
        <begin position="147"/>
        <end position="169"/>
    </location>
</feature>
<name>A0AAD9MTB2_9ANNE</name>
<feature type="transmembrane region" description="Helical" evidence="7">
    <location>
        <begin position="240"/>
        <end position="260"/>
    </location>
</feature>
<dbReference type="EMBL" id="JAODUP010000881">
    <property type="protein sequence ID" value="KAK2143066.1"/>
    <property type="molecule type" value="Genomic_DNA"/>
</dbReference>
<keyword evidence="3 7" id="KW-1133">Transmembrane helix</keyword>
<evidence type="ECO:0000256" key="1">
    <source>
        <dbReference type="ARBA" id="ARBA00004141"/>
    </source>
</evidence>
<dbReference type="InterPro" id="IPR008253">
    <property type="entry name" value="Marvel"/>
</dbReference>
<organism evidence="9 10">
    <name type="scientific">Paralvinella palmiformis</name>
    <dbReference type="NCBI Taxonomy" id="53620"/>
    <lineage>
        <taxon>Eukaryota</taxon>
        <taxon>Metazoa</taxon>
        <taxon>Spiralia</taxon>
        <taxon>Lophotrochozoa</taxon>
        <taxon>Annelida</taxon>
        <taxon>Polychaeta</taxon>
        <taxon>Sedentaria</taxon>
        <taxon>Canalipalpata</taxon>
        <taxon>Terebellida</taxon>
        <taxon>Terebelliformia</taxon>
        <taxon>Alvinellidae</taxon>
        <taxon>Paralvinella</taxon>
    </lineage>
</organism>
<evidence type="ECO:0000313" key="10">
    <source>
        <dbReference type="Proteomes" id="UP001208570"/>
    </source>
</evidence>
<evidence type="ECO:0000313" key="9">
    <source>
        <dbReference type="EMBL" id="KAK2143066.1"/>
    </source>
</evidence>
<evidence type="ECO:0000259" key="8">
    <source>
        <dbReference type="PROSITE" id="PS51225"/>
    </source>
</evidence>
<reference evidence="9" key="1">
    <citation type="journal article" date="2023" name="Mol. Biol. Evol.">
        <title>Third-Generation Sequencing Reveals the Adaptive Role of the Epigenome in Three Deep-Sea Polychaetes.</title>
        <authorList>
            <person name="Perez M."/>
            <person name="Aroh O."/>
            <person name="Sun Y."/>
            <person name="Lan Y."/>
            <person name="Juniper S.K."/>
            <person name="Young C.R."/>
            <person name="Angers B."/>
            <person name="Qian P.Y."/>
        </authorList>
    </citation>
    <scope>NUCLEOTIDE SEQUENCE</scope>
    <source>
        <strain evidence="9">P08H-3</strain>
    </source>
</reference>
<evidence type="ECO:0000256" key="3">
    <source>
        <dbReference type="ARBA" id="ARBA00022989"/>
    </source>
</evidence>
<proteinExistence type="predicted"/>
<sequence>MTDLPTTYESHTTTTTSSSGTIGPRMDYIKTIPGILKIVEMVLEPYLAQLLHSPHLIREGDLQVEKGRQIRVLDLLVFICACVLFGGGGGAWVRFVSMSAFISTLIYFLLHFLNIIARFGQINYLIVLDVIVFICSVIPWWPAEGWVGFVSMSALLTTLILFLLYLFGIMTRVPPWRVLIIISFVLIICSSVRKWKSGSEAQAFTQFVCIVTFIMALTSLLLHILVIIARFPGPWLLIEFIYYCVFSVFYLIAAIVAASYAKYHSSIAACTFFAFAATAIYAVDTYFQFRAWRTGQAEMTTTQTSTTTTVQSSSHVETKTTY</sequence>
<dbReference type="AlphaFoldDB" id="A0AAD9MTB2"/>
<protein>
    <recommendedName>
        <fullName evidence="8">MARVEL domain-containing protein</fullName>
    </recommendedName>
</protein>
<evidence type="ECO:0000256" key="5">
    <source>
        <dbReference type="PROSITE-ProRule" id="PRU00581"/>
    </source>
</evidence>
<dbReference type="Proteomes" id="UP001208570">
    <property type="component" value="Unassembled WGS sequence"/>
</dbReference>
<keyword evidence="10" id="KW-1185">Reference proteome</keyword>